<dbReference type="PROSITE" id="PS51682">
    <property type="entry name" value="SAM_OMT_I"/>
    <property type="match status" value="1"/>
</dbReference>
<dbReference type="PANTHER" id="PTHR43836:SF2">
    <property type="entry name" value="CATECHOL O-METHYLTRANSFERASE 1-RELATED"/>
    <property type="match status" value="1"/>
</dbReference>
<accession>B9Y963</accession>
<dbReference type="HOGENOM" id="CLU_067676_4_0_9"/>
<dbReference type="AlphaFoldDB" id="B9Y963"/>
<proteinExistence type="predicted"/>
<dbReference type="EMBL" id="ACCF01000139">
    <property type="protein sequence ID" value="EEF67494.1"/>
    <property type="molecule type" value="Genomic_DNA"/>
</dbReference>
<gene>
    <name evidence="4" type="ORF">HOLDEFILI_02368</name>
</gene>
<evidence type="ECO:0000313" key="4">
    <source>
        <dbReference type="EMBL" id="EEF67494.1"/>
    </source>
</evidence>
<dbReference type="InterPro" id="IPR002935">
    <property type="entry name" value="SAM_O-MeTrfase"/>
</dbReference>
<sequence>MEYEEAARCSRLEANEGGKTMPSINELEVYAQENHVPIMMKTGIKFILELIRNQAYTRILELGTAIGYSAIRMAKLSPQIQIDTLENDPERAQLALANIAAQQLEAQIHVHALDIAQFQTDQQYDLIFVDAAKAQYPRYLEQFRANLADGGVFVFDNLNFHGMVEDPSLTENKGTRQMIKKLRRFREMLMTHPDYLTQFYPEVGDGVAVVSLLRK</sequence>
<dbReference type="OrthoDB" id="9799672at2"/>
<keyword evidence="3" id="KW-0949">S-adenosyl-L-methionine</keyword>
<keyword evidence="2 4" id="KW-0808">Transferase</keyword>
<dbReference type="CDD" id="cd02440">
    <property type="entry name" value="AdoMet_MTases"/>
    <property type="match status" value="1"/>
</dbReference>
<protein>
    <submittedName>
        <fullName evidence="4">O-methyltransferase</fullName>
    </submittedName>
</protein>
<dbReference type="GO" id="GO:0008171">
    <property type="term" value="F:O-methyltransferase activity"/>
    <property type="evidence" value="ECO:0007669"/>
    <property type="project" value="InterPro"/>
</dbReference>
<comment type="caution">
    <text evidence="4">The sequence shown here is derived from an EMBL/GenBank/DDBJ whole genome shotgun (WGS) entry which is preliminary data.</text>
</comment>
<dbReference type="PANTHER" id="PTHR43836">
    <property type="entry name" value="CATECHOL O-METHYLTRANSFERASE 1-RELATED"/>
    <property type="match status" value="1"/>
</dbReference>
<dbReference type="Pfam" id="PF01596">
    <property type="entry name" value="Methyltransf_3"/>
    <property type="match status" value="1"/>
</dbReference>
<dbReference type="eggNOG" id="COG4122">
    <property type="taxonomic scope" value="Bacteria"/>
</dbReference>
<evidence type="ECO:0000313" key="5">
    <source>
        <dbReference type="Proteomes" id="UP000005950"/>
    </source>
</evidence>
<dbReference type="InterPro" id="IPR029063">
    <property type="entry name" value="SAM-dependent_MTases_sf"/>
</dbReference>
<evidence type="ECO:0000256" key="2">
    <source>
        <dbReference type="ARBA" id="ARBA00022679"/>
    </source>
</evidence>
<name>B9Y963_9FIRM</name>
<dbReference type="GO" id="GO:0032259">
    <property type="term" value="P:methylation"/>
    <property type="evidence" value="ECO:0007669"/>
    <property type="project" value="UniProtKB-KW"/>
</dbReference>
<dbReference type="Gene3D" id="3.40.50.150">
    <property type="entry name" value="Vaccinia Virus protein VP39"/>
    <property type="match status" value="1"/>
</dbReference>
<organism evidence="4 5">
    <name type="scientific">Holdemania filiformis DSM 12042</name>
    <dbReference type="NCBI Taxonomy" id="545696"/>
    <lineage>
        <taxon>Bacteria</taxon>
        <taxon>Bacillati</taxon>
        <taxon>Bacillota</taxon>
        <taxon>Erysipelotrichia</taxon>
        <taxon>Erysipelotrichales</taxon>
        <taxon>Erysipelotrichaceae</taxon>
        <taxon>Holdemania</taxon>
    </lineage>
</organism>
<dbReference type="Proteomes" id="UP000005950">
    <property type="component" value="Unassembled WGS sequence"/>
</dbReference>
<reference evidence="4 5" key="2">
    <citation type="submission" date="2009-02" db="EMBL/GenBank/DDBJ databases">
        <title>Draft genome sequence of Holdemania filiformis DSM 12042.</title>
        <authorList>
            <person name="Sudarsanam P."/>
            <person name="Ley R."/>
            <person name="Guruge J."/>
            <person name="Turnbaugh P.J."/>
            <person name="Mahowald M."/>
            <person name="Liep D."/>
            <person name="Gordon J."/>
        </authorList>
    </citation>
    <scope>NUCLEOTIDE SEQUENCE [LARGE SCALE GENOMIC DNA]</scope>
    <source>
        <strain evidence="4 5">DSM 12042</strain>
    </source>
</reference>
<dbReference type="STRING" id="545696.HOLDEFILI_02368"/>
<evidence type="ECO:0000256" key="1">
    <source>
        <dbReference type="ARBA" id="ARBA00022603"/>
    </source>
</evidence>
<reference evidence="4 5" key="1">
    <citation type="submission" date="2008-12" db="EMBL/GenBank/DDBJ databases">
        <authorList>
            <person name="Fulton L."/>
            <person name="Clifton S."/>
            <person name="Fulton B."/>
            <person name="Xu J."/>
            <person name="Minx P."/>
            <person name="Pepin K.H."/>
            <person name="Johnson M."/>
            <person name="Bhonagiri V."/>
            <person name="Nash W.E."/>
            <person name="Mardis E.R."/>
            <person name="Wilson R.K."/>
        </authorList>
    </citation>
    <scope>NUCLEOTIDE SEQUENCE [LARGE SCALE GENOMIC DNA]</scope>
    <source>
        <strain evidence="4 5">DSM 12042</strain>
    </source>
</reference>
<evidence type="ECO:0000256" key="3">
    <source>
        <dbReference type="ARBA" id="ARBA00022691"/>
    </source>
</evidence>
<dbReference type="SUPFAM" id="SSF53335">
    <property type="entry name" value="S-adenosyl-L-methionine-dependent methyltransferases"/>
    <property type="match status" value="1"/>
</dbReference>
<keyword evidence="1 4" id="KW-0489">Methyltransferase</keyword>